<evidence type="ECO:0008006" key="3">
    <source>
        <dbReference type="Google" id="ProtNLM"/>
    </source>
</evidence>
<feature type="signal peptide" evidence="1">
    <location>
        <begin position="1"/>
        <end position="24"/>
    </location>
</feature>
<evidence type="ECO:0000256" key="1">
    <source>
        <dbReference type="SAM" id="SignalP"/>
    </source>
</evidence>
<organism evidence="2">
    <name type="scientific">uncultured Solirubrobacteraceae bacterium</name>
    <dbReference type="NCBI Taxonomy" id="1162706"/>
    <lineage>
        <taxon>Bacteria</taxon>
        <taxon>Bacillati</taxon>
        <taxon>Actinomycetota</taxon>
        <taxon>Thermoleophilia</taxon>
        <taxon>Solirubrobacterales</taxon>
        <taxon>Solirubrobacteraceae</taxon>
        <taxon>environmental samples</taxon>
    </lineage>
</organism>
<proteinExistence type="predicted"/>
<accession>A0A6J4TKS3</accession>
<evidence type="ECO:0000313" key="2">
    <source>
        <dbReference type="EMBL" id="CAA9526508.1"/>
    </source>
</evidence>
<name>A0A6J4TKS3_9ACTN</name>
<dbReference type="Gene3D" id="2.60.120.380">
    <property type="match status" value="2"/>
</dbReference>
<sequence length="483" mass="51545">MNPRTPVAIAALLVSLAVPGVAQAAPPPNDNRASAQTIADVPASVRGTTVDATLEPDEPQSCRGTTKGSVFYAFRSGQAGDLVLTLDAGGDLDAVVDVYRRTRSQLMPVACGVTDEEGDALLEIEVDERADYLVRVAPLANAIPADFTLGLVRPDAPDRAPGAALPAGGVDRSLDAILNPDDTWAVSLSAGRTYRLNVVSTSEDAAVPVSLYPPGTRSFSGARPVRTLRGTQYVLFTPGPGEGGRYTLRARAARGVKGAQPYHLQVGRAGSDDTAPGRFLGNDREVSAVLEGHKVDVVDLYRFGVSRRSDLTVTLAGSGFEAELLTDAGRRVATISQEGEDVPGLAARIKPGRYFIAVRATGGAFGRYKLRRLARTITRTSVRVDRRTSTTVRPGSTVRLGTRVSPAVAGPVTLVVQRFDPLAGWQFAQRYQVQARDGLAAVRFRPGTVGRWRVRATYEGTRRVSPSESGYARFLVASPLRRR</sequence>
<reference evidence="2" key="1">
    <citation type="submission" date="2020-02" db="EMBL/GenBank/DDBJ databases">
        <authorList>
            <person name="Meier V. D."/>
        </authorList>
    </citation>
    <scope>NUCLEOTIDE SEQUENCE</scope>
    <source>
        <strain evidence="2">AVDCRST_MAG30</strain>
    </source>
</reference>
<keyword evidence="1" id="KW-0732">Signal</keyword>
<gene>
    <name evidence="2" type="ORF">AVDCRST_MAG30-3416</name>
</gene>
<protein>
    <recommendedName>
        <fullName evidence="3">Peptidase C-terminal archaeal/bacterial domain-containing protein</fullName>
    </recommendedName>
</protein>
<dbReference type="AlphaFoldDB" id="A0A6J4TKS3"/>
<dbReference type="EMBL" id="CADCVS010000443">
    <property type="protein sequence ID" value="CAA9526508.1"/>
    <property type="molecule type" value="Genomic_DNA"/>
</dbReference>
<feature type="chain" id="PRO_5026722131" description="Peptidase C-terminal archaeal/bacterial domain-containing protein" evidence="1">
    <location>
        <begin position="25"/>
        <end position="483"/>
    </location>
</feature>